<reference evidence="2 3" key="1">
    <citation type="submission" date="2011-08" db="EMBL/GenBank/DDBJ databases">
        <authorList>
            <person name="Liu Z.J."/>
            <person name="Shi F.L."/>
            <person name="Lu J.Q."/>
            <person name="Li M."/>
            <person name="Wang Z.L."/>
        </authorList>
    </citation>
    <scope>NUCLEOTIDE SEQUENCE [LARGE SCALE GENOMIC DNA]</scope>
    <source>
        <strain evidence="2 3">USNM 41457</strain>
    </source>
</reference>
<accession>J8ZVR6</accession>
<dbReference type="InParanoid" id="J8ZVR6"/>
<dbReference type="EMBL" id="AFBI03000031">
    <property type="protein sequence ID" value="EJW03758.1"/>
    <property type="molecule type" value="Genomic_DNA"/>
</dbReference>
<gene>
    <name evidence="2" type="ORF">EDEG_01953</name>
</gene>
<evidence type="ECO:0000313" key="2">
    <source>
        <dbReference type="EMBL" id="EJW03758.1"/>
    </source>
</evidence>
<keyword evidence="3" id="KW-1185">Reference proteome</keyword>
<comment type="caution">
    <text evidence="2">The sequence shown here is derived from an EMBL/GenBank/DDBJ whole genome shotgun (WGS) entry which is preliminary data.</text>
</comment>
<dbReference type="VEuPathDB" id="MicrosporidiaDB:EDEG_01953"/>
<evidence type="ECO:0000256" key="1">
    <source>
        <dbReference type="SAM" id="Phobius"/>
    </source>
</evidence>
<keyword evidence="1" id="KW-0812">Transmembrane</keyword>
<evidence type="ECO:0000313" key="3">
    <source>
        <dbReference type="Proteomes" id="UP000003163"/>
    </source>
</evidence>
<name>J8ZVR6_EDHAE</name>
<keyword evidence="1" id="KW-0472">Membrane</keyword>
<protein>
    <submittedName>
        <fullName evidence="2">Uncharacterized protein</fullName>
    </submittedName>
</protein>
<dbReference type="Proteomes" id="UP000003163">
    <property type="component" value="Unassembled WGS sequence"/>
</dbReference>
<dbReference type="AlphaFoldDB" id="J8ZVR6"/>
<proteinExistence type="predicted"/>
<feature type="transmembrane region" description="Helical" evidence="1">
    <location>
        <begin position="12"/>
        <end position="33"/>
    </location>
</feature>
<reference evidence="3" key="2">
    <citation type="submission" date="2015-07" db="EMBL/GenBank/DDBJ databases">
        <title>Contrasting host-pathogen interactions and genome evolution in two generalist and specialist microsporidian pathogens of mosquitoes.</title>
        <authorList>
            <consortium name="The Broad Institute Genomics Platform"/>
            <consortium name="The Broad Institute Genome Sequencing Center for Infectious Disease"/>
            <person name="Cuomo C.A."/>
            <person name="Sanscrainte N.D."/>
            <person name="Goldberg J.M."/>
            <person name="Heiman D."/>
            <person name="Young S."/>
            <person name="Zeng Q."/>
            <person name="Becnel J.J."/>
            <person name="Birren B.W."/>
        </authorList>
    </citation>
    <scope>NUCLEOTIDE SEQUENCE [LARGE SCALE GENOMIC DNA]</scope>
    <source>
        <strain evidence="3">USNM 41457</strain>
    </source>
</reference>
<keyword evidence="1" id="KW-1133">Transmembrane helix</keyword>
<organism evidence="2 3">
    <name type="scientific">Edhazardia aedis (strain USNM 41457)</name>
    <name type="common">Microsporidian parasite</name>
    <dbReference type="NCBI Taxonomy" id="1003232"/>
    <lineage>
        <taxon>Eukaryota</taxon>
        <taxon>Fungi</taxon>
        <taxon>Fungi incertae sedis</taxon>
        <taxon>Microsporidia</taxon>
        <taxon>Edhazardia</taxon>
    </lineage>
</organism>
<sequence>MFRIKKTSLFSLAFNGVCCIAIAISIIHLTTAYNNGAELPLFGAKKILTTQMYFRKKNKEEITEFIKSLKIDSFEKVKSFKIIVGKDEKEFKTWKISVENNKYIKWQSGYVFVVNHDNVLLLFKSDMTHKIVISFDHFKSQIESYGLIDANLKNAILQLLDSLKTNMDLPRYAKIISSDDGLHFFHSKGVNGIYIPCDYNLDTLFFSGDND</sequence>
<dbReference type="HOGENOM" id="CLU_1304836_0_0_1"/>